<sequence length="320" mass="34541">MIHQLPIPTPFRVGDVNAYLIEDDPLTLVDVGPGSARSLAALEAGLARLGRRVQELERIVITHQHADHLGLVDVLAERSGAAVCALDALVPILEDFEGYAERNDTFAQALLRRHGVPDEVVITLGAVTRGYRAWGASAPVGEVLRDGGQLGFAGRAFTVHHRPGHSPTDTTFLDPASGDLLAGDHLLRHISSNPLIALPPTAGPEAERPHTLATYMGSLRQTREQPVGTVFPGHGATFTGHATLIEERFAMHERRARKFAALIAQAPRTAHEIAFETWGKPAFTQALLTLSEVLGHVDLLIERGDVIETEHAGVVRFTTT</sequence>
<dbReference type="SUPFAM" id="SSF56281">
    <property type="entry name" value="Metallo-hydrolase/oxidoreductase"/>
    <property type="match status" value="1"/>
</dbReference>
<dbReference type="PANTHER" id="PTHR23131">
    <property type="entry name" value="ENDORIBONUCLEASE LACTB2"/>
    <property type="match status" value="1"/>
</dbReference>
<dbReference type="InterPro" id="IPR050662">
    <property type="entry name" value="Sec-metab_biosynth-thioest"/>
</dbReference>
<dbReference type="EMBL" id="JAPCID010000011">
    <property type="protein sequence ID" value="MDA0137724.1"/>
    <property type="molecule type" value="Genomic_DNA"/>
</dbReference>
<accession>A0ABT4RGQ7</accession>
<comment type="caution">
    <text evidence="2">The sequence shown here is derived from an EMBL/GenBank/DDBJ whole genome shotgun (WGS) entry which is preliminary data.</text>
</comment>
<dbReference type="Proteomes" id="UP001147700">
    <property type="component" value="Unassembled WGS sequence"/>
</dbReference>
<reference evidence="2" key="1">
    <citation type="submission" date="2022-10" db="EMBL/GenBank/DDBJ databases">
        <title>The WGS of Solirubrobacter sp. CPCC 204708.</title>
        <authorList>
            <person name="Jiang Z."/>
        </authorList>
    </citation>
    <scope>NUCLEOTIDE SEQUENCE</scope>
    <source>
        <strain evidence="2">CPCC 204708</strain>
    </source>
</reference>
<feature type="domain" description="Metallo-beta-lactamase" evidence="1">
    <location>
        <begin position="15"/>
        <end position="234"/>
    </location>
</feature>
<dbReference type="InterPro" id="IPR001279">
    <property type="entry name" value="Metallo-B-lactamas"/>
</dbReference>
<dbReference type="RefSeq" id="WP_202953006.1">
    <property type="nucleotide sequence ID" value="NZ_JAPCID010000011.1"/>
</dbReference>
<gene>
    <name evidence="2" type="ORF">OJ962_09460</name>
</gene>
<evidence type="ECO:0000313" key="2">
    <source>
        <dbReference type="EMBL" id="MDA0137724.1"/>
    </source>
</evidence>
<dbReference type="PANTHER" id="PTHR23131:SF4">
    <property type="entry name" value="METALLO-BETA-LACTAMASE SUPERFAMILY POTEIN"/>
    <property type="match status" value="1"/>
</dbReference>
<evidence type="ECO:0000313" key="3">
    <source>
        <dbReference type="Proteomes" id="UP001147700"/>
    </source>
</evidence>
<organism evidence="2 3">
    <name type="scientific">Solirubrobacter deserti</name>
    <dbReference type="NCBI Taxonomy" id="2282478"/>
    <lineage>
        <taxon>Bacteria</taxon>
        <taxon>Bacillati</taxon>
        <taxon>Actinomycetota</taxon>
        <taxon>Thermoleophilia</taxon>
        <taxon>Solirubrobacterales</taxon>
        <taxon>Solirubrobacteraceae</taxon>
        <taxon>Solirubrobacter</taxon>
    </lineage>
</organism>
<keyword evidence="3" id="KW-1185">Reference proteome</keyword>
<dbReference type="Pfam" id="PF00753">
    <property type="entry name" value="Lactamase_B"/>
    <property type="match status" value="1"/>
</dbReference>
<dbReference type="Gene3D" id="3.60.15.10">
    <property type="entry name" value="Ribonuclease Z/Hydroxyacylglutathione hydrolase-like"/>
    <property type="match status" value="1"/>
</dbReference>
<dbReference type="SMART" id="SM00849">
    <property type="entry name" value="Lactamase_B"/>
    <property type="match status" value="1"/>
</dbReference>
<dbReference type="InterPro" id="IPR036866">
    <property type="entry name" value="RibonucZ/Hydroxyglut_hydro"/>
</dbReference>
<protein>
    <submittedName>
        <fullName evidence="2">MBL fold metallo-hydrolase</fullName>
    </submittedName>
</protein>
<name>A0ABT4RGQ7_9ACTN</name>
<proteinExistence type="predicted"/>
<evidence type="ECO:0000259" key="1">
    <source>
        <dbReference type="SMART" id="SM00849"/>
    </source>
</evidence>